<evidence type="ECO:0000256" key="1">
    <source>
        <dbReference type="SAM" id="MobiDB-lite"/>
    </source>
</evidence>
<evidence type="ECO:0000313" key="2">
    <source>
        <dbReference type="EMBL" id="TWT81772.1"/>
    </source>
</evidence>
<name>A0A5C5Z312_9BACT</name>
<sequence>MATPAAVDWATELGGNPSIHGQGGRGAALKGIDGGPSSGFPRNKRR</sequence>
<dbReference type="RefSeq" id="WP_419194377.1">
    <property type="nucleotide sequence ID" value="NZ_SJPJ01000001.1"/>
</dbReference>
<organism evidence="2 3">
    <name type="scientific">Novipirellula herctigrandis</name>
    <dbReference type="NCBI Taxonomy" id="2527986"/>
    <lineage>
        <taxon>Bacteria</taxon>
        <taxon>Pseudomonadati</taxon>
        <taxon>Planctomycetota</taxon>
        <taxon>Planctomycetia</taxon>
        <taxon>Pirellulales</taxon>
        <taxon>Pirellulaceae</taxon>
        <taxon>Novipirellula</taxon>
    </lineage>
</organism>
<accession>A0A5C5Z312</accession>
<dbReference type="Proteomes" id="UP000315010">
    <property type="component" value="Unassembled WGS sequence"/>
</dbReference>
<proteinExistence type="predicted"/>
<comment type="caution">
    <text evidence="2">The sequence shown here is derived from an EMBL/GenBank/DDBJ whole genome shotgun (WGS) entry which is preliminary data.</text>
</comment>
<reference evidence="2 3" key="1">
    <citation type="submission" date="2019-02" db="EMBL/GenBank/DDBJ databases">
        <title>Deep-cultivation of Planctomycetes and their phenomic and genomic characterization uncovers novel biology.</title>
        <authorList>
            <person name="Wiegand S."/>
            <person name="Jogler M."/>
            <person name="Boedeker C."/>
            <person name="Pinto D."/>
            <person name="Vollmers J."/>
            <person name="Rivas-Marin E."/>
            <person name="Kohn T."/>
            <person name="Peeters S.H."/>
            <person name="Heuer A."/>
            <person name="Rast P."/>
            <person name="Oberbeckmann S."/>
            <person name="Bunk B."/>
            <person name="Jeske O."/>
            <person name="Meyerdierks A."/>
            <person name="Storesund J.E."/>
            <person name="Kallscheuer N."/>
            <person name="Luecker S."/>
            <person name="Lage O.M."/>
            <person name="Pohl T."/>
            <person name="Merkel B.J."/>
            <person name="Hornburger P."/>
            <person name="Mueller R.-W."/>
            <person name="Bruemmer F."/>
            <person name="Labrenz M."/>
            <person name="Spormann A.M."/>
            <person name="Op Den Camp H."/>
            <person name="Overmann J."/>
            <person name="Amann R."/>
            <person name="Jetten M.S.M."/>
            <person name="Mascher T."/>
            <person name="Medema M.H."/>
            <person name="Devos D.P."/>
            <person name="Kaster A.-K."/>
            <person name="Ovreas L."/>
            <person name="Rohde M."/>
            <person name="Galperin M.Y."/>
            <person name="Jogler C."/>
        </authorList>
    </citation>
    <scope>NUCLEOTIDE SEQUENCE [LARGE SCALE GENOMIC DNA]</scope>
    <source>
        <strain evidence="2 3">CA13</strain>
    </source>
</reference>
<dbReference type="EMBL" id="SJPJ01000001">
    <property type="protein sequence ID" value="TWT81772.1"/>
    <property type="molecule type" value="Genomic_DNA"/>
</dbReference>
<feature type="compositionally biased region" description="Gly residues" evidence="1">
    <location>
        <begin position="21"/>
        <end position="37"/>
    </location>
</feature>
<protein>
    <submittedName>
        <fullName evidence="2">Uncharacterized protein</fullName>
    </submittedName>
</protein>
<feature type="region of interest" description="Disordered" evidence="1">
    <location>
        <begin position="1"/>
        <end position="46"/>
    </location>
</feature>
<dbReference type="AlphaFoldDB" id="A0A5C5Z312"/>
<keyword evidence="3" id="KW-1185">Reference proteome</keyword>
<gene>
    <name evidence="2" type="ORF">CA13_32250</name>
</gene>
<evidence type="ECO:0000313" key="3">
    <source>
        <dbReference type="Proteomes" id="UP000315010"/>
    </source>
</evidence>